<dbReference type="GO" id="GO:0003676">
    <property type="term" value="F:nucleic acid binding"/>
    <property type="evidence" value="ECO:0007669"/>
    <property type="project" value="InterPro"/>
</dbReference>
<dbReference type="SUPFAM" id="SSF56672">
    <property type="entry name" value="DNA/RNA polymerases"/>
    <property type="match status" value="1"/>
</dbReference>
<evidence type="ECO:0000259" key="1">
    <source>
        <dbReference type="Pfam" id="PF07727"/>
    </source>
</evidence>
<dbReference type="Gene3D" id="3.30.420.10">
    <property type="entry name" value="Ribonuclease H-like superfamily/Ribonuclease H"/>
    <property type="match status" value="1"/>
</dbReference>
<dbReference type="Proteomes" id="UP001417504">
    <property type="component" value="Unassembled WGS sequence"/>
</dbReference>
<dbReference type="InterPro" id="IPR036397">
    <property type="entry name" value="RNaseH_sf"/>
</dbReference>
<evidence type="ECO:0000313" key="3">
    <source>
        <dbReference type="Proteomes" id="UP001417504"/>
    </source>
</evidence>
<feature type="domain" description="Reverse transcriptase Ty1/copia-type" evidence="1">
    <location>
        <begin position="3"/>
        <end position="107"/>
    </location>
</feature>
<name>A0AAP0JP40_9MAGN</name>
<comment type="caution">
    <text evidence="2">The sequence shown here is derived from an EMBL/GenBank/DDBJ whole genome shotgun (WGS) entry which is preliminary data.</text>
</comment>
<organism evidence="2 3">
    <name type="scientific">Stephania japonica</name>
    <dbReference type="NCBI Taxonomy" id="461633"/>
    <lineage>
        <taxon>Eukaryota</taxon>
        <taxon>Viridiplantae</taxon>
        <taxon>Streptophyta</taxon>
        <taxon>Embryophyta</taxon>
        <taxon>Tracheophyta</taxon>
        <taxon>Spermatophyta</taxon>
        <taxon>Magnoliopsida</taxon>
        <taxon>Ranunculales</taxon>
        <taxon>Menispermaceae</taxon>
        <taxon>Menispermoideae</taxon>
        <taxon>Cissampelideae</taxon>
        <taxon>Stephania</taxon>
    </lineage>
</organism>
<evidence type="ECO:0000313" key="2">
    <source>
        <dbReference type="EMBL" id="KAK9137577.1"/>
    </source>
</evidence>
<dbReference type="CDD" id="cd09272">
    <property type="entry name" value="RNase_HI_RT_Ty1"/>
    <property type="match status" value="1"/>
</dbReference>
<dbReference type="PANTHER" id="PTHR11439:SF467">
    <property type="entry name" value="INTEGRASE CATALYTIC DOMAIN-CONTAINING PROTEIN"/>
    <property type="match status" value="1"/>
</dbReference>
<dbReference type="InterPro" id="IPR043502">
    <property type="entry name" value="DNA/RNA_pol_sf"/>
</dbReference>
<sequence>MSLGYNGLNADPCAYCKRFGNNDFIVLLLYVDDMLVSGPNKDRIQELKAQLAREFEMKDLGPANKILGMQIHRDRNNRKIWLSQKNYLKKILRRFNMQDCKPISTPLSINFKLSSSMSPSSEEERMEMSRKPYASARWGSLMFAMICTRPDIAQAVGVVSRYMANPGREHWNAVKRILRYIKGTSNVALCYGGSDFIVSGYVDSDYAGDLDKSKSTTGYVFTLAGGTVSWVSKLQSVVATSTTEAEYVAATQASKEAVWLKMVLEELGHKQEKITLYCDSQSALHLARNPNFHSKTKHIRVRYHFVREQVEEGTVDMQKIHTTDNLADFLTKTINTDKFIWCRSSCGLTEI</sequence>
<dbReference type="AlphaFoldDB" id="A0AAP0JP40"/>
<reference evidence="2 3" key="1">
    <citation type="submission" date="2024-01" db="EMBL/GenBank/DDBJ databases">
        <title>Genome assemblies of Stephania.</title>
        <authorList>
            <person name="Yang L."/>
        </authorList>
    </citation>
    <scope>NUCLEOTIDE SEQUENCE [LARGE SCALE GENOMIC DNA]</scope>
    <source>
        <strain evidence="2">QJT</strain>
        <tissue evidence="2">Leaf</tissue>
    </source>
</reference>
<keyword evidence="3" id="KW-1185">Reference proteome</keyword>
<dbReference type="Pfam" id="PF07727">
    <property type="entry name" value="RVT_2"/>
    <property type="match status" value="1"/>
</dbReference>
<protein>
    <recommendedName>
        <fullName evidence="1">Reverse transcriptase Ty1/copia-type domain-containing protein</fullName>
    </recommendedName>
</protein>
<dbReference type="InterPro" id="IPR013103">
    <property type="entry name" value="RVT_2"/>
</dbReference>
<accession>A0AAP0JP40</accession>
<proteinExistence type="predicted"/>
<dbReference type="PANTHER" id="PTHR11439">
    <property type="entry name" value="GAG-POL-RELATED RETROTRANSPOSON"/>
    <property type="match status" value="1"/>
</dbReference>
<gene>
    <name evidence="2" type="ORF">Sjap_008171</name>
</gene>
<dbReference type="EMBL" id="JBBNAE010000003">
    <property type="protein sequence ID" value="KAK9137577.1"/>
    <property type="molecule type" value="Genomic_DNA"/>
</dbReference>